<feature type="region of interest" description="Disordered" evidence="1">
    <location>
        <begin position="42"/>
        <end position="87"/>
    </location>
</feature>
<feature type="compositionally biased region" description="Low complexity" evidence="1">
    <location>
        <begin position="49"/>
        <end position="64"/>
    </location>
</feature>
<accession>A0A8D0PJS9</accession>
<evidence type="ECO:0000256" key="1">
    <source>
        <dbReference type="SAM" id="MobiDB-lite"/>
    </source>
</evidence>
<proteinExistence type="predicted"/>
<protein>
    <submittedName>
        <fullName evidence="2">Uncharacterized protein</fullName>
    </submittedName>
</protein>
<dbReference type="AlphaFoldDB" id="A0A8D0PJS9"/>
<dbReference type="Ensembl" id="ENSSSCT00015085077.1">
    <property type="protein sequence ID" value="ENSSSCP00015034560.1"/>
    <property type="gene ID" value="ENSSSCG00015063597.1"/>
</dbReference>
<reference evidence="2" key="1">
    <citation type="submission" date="2025-08" db="UniProtKB">
        <authorList>
            <consortium name="Ensembl"/>
        </authorList>
    </citation>
    <scope>IDENTIFICATION</scope>
</reference>
<dbReference type="Proteomes" id="UP000694726">
    <property type="component" value="Unplaced"/>
</dbReference>
<organism evidence="2 3">
    <name type="scientific">Sus scrofa</name>
    <name type="common">Pig</name>
    <dbReference type="NCBI Taxonomy" id="9823"/>
    <lineage>
        <taxon>Eukaryota</taxon>
        <taxon>Metazoa</taxon>
        <taxon>Chordata</taxon>
        <taxon>Craniata</taxon>
        <taxon>Vertebrata</taxon>
        <taxon>Euteleostomi</taxon>
        <taxon>Mammalia</taxon>
        <taxon>Eutheria</taxon>
        <taxon>Laurasiatheria</taxon>
        <taxon>Artiodactyla</taxon>
        <taxon>Suina</taxon>
        <taxon>Suidae</taxon>
        <taxon>Sus</taxon>
    </lineage>
</organism>
<name>A0A8D0PJS9_PIG</name>
<evidence type="ECO:0000313" key="3">
    <source>
        <dbReference type="Proteomes" id="UP000694726"/>
    </source>
</evidence>
<evidence type="ECO:0000313" key="2">
    <source>
        <dbReference type="Ensembl" id="ENSSSCP00015034560.1"/>
    </source>
</evidence>
<sequence length="87" mass="9883">MSWASGWNTYPGNRYGKWKRTWTSSMTVWRCTTPVTVAPRWRRRRASLAHRSPSSSRSLRGCRSPAHRRRLAASTARGASARTPPAL</sequence>
<feature type="compositionally biased region" description="Low complexity" evidence="1">
    <location>
        <begin position="72"/>
        <end position="87"/>
    </location>
</feature>